<dbReference type="KEGG" id="fcl:A4G17_01570"/>
<dbReference type="Proteomes" id="UP000276901">
    <property type="component" value="Unassembled WGS sequence"/>
</dbReference>
<proteinExistence type="predicted"/>
<dbReference type="InterPro" id="IPR011256">
    <property type="entry name" value="Reg_factor_effector_dom_sf"/>
</dbReference>
<evidence type="ECO:0000313" key="2">
    <source>
        <dbReference type="EMBL" id="RPE93774.1"/>
    </source>
</evidence>
<organism evidence="1 4">
    <name type="scientific">Frederiksenia canicola</name>
    <dbReference type="NCBI Taxonomy" id="123824"/>
    <lineage>
        <taxon>Bacteria</taxon>
        <taxon>Pseudomonadati</taxon>
        <taxon>Pseudomonadota</taxon>
        <taxon>Gammaproteobacteria</taxon>
        <taxon>Pasteurellales</taxon>
        <taxon>Pasteurellaceae</taxon>
        <taxon>Frederiksenia</taxon>
    </lineage>
</organism>
<dbReference type="RefSeq" id="WP_123956926.1">
    <property type="nucleotide sequence ID" value="NZ_CP015029.1"/>
</dbReference>
<accession>A0AAE7C1L9</accession>
<gene>
    <name evidence="1" type="ORF">A4G17_01570</name>
    <name evidence="2" type="ORF">EDC49_1288</name>
</gene>
<evidence type="ECO:0008006" key="5">
    <source>
        <dbReference type="Google" id="ProtNLM"/>
    </source>
</evidence>
<dbReference type="Gene3D" id="3.20.80.10">
    <property type="entry name" value="Regulatory factor, effector binding domain"/>
    <property type="match status" value="1"/>
</dbReference>
<dbReference type="AlphaFoldDB" id="A0AAE7C1L9"/>
<evidence type="ECO:0000313" key="4">
    <source>
        <dbReference type="Proteomes" id="UP000502287"/>
    </source>
</evidence>
<dbReference type="EMBL" id="RKQT01000002">
    <property type="protein sequence ID" value="RPE93774.1"/>
    <property type="molecule type" value="Genomic_DNA"/>
</dbReference>
<evidence type="ECO:0000313" key="1">
    <source>
        <dbReference type="EMBL" id="QIM64232.1"/>
    </source>
</evidence>
<name>A0AAE7C1L9_9PAST</name>
<reference evidence="2 3" key="2">
    <citation type="submission" date="2018-11" db="EMBL/GenBank/DDBJ databases">
        <title>Genomic Encyclopedia of Type Strains, Phase IV (KMG-IV): sequencing the most valuable type-strain genomes for metagenomic binning, comparative biology and taxonomic classification.</title>
        <authorList>
            <person name="Goeker M."/>
        </authorList>
    </citation>
    <scope>NUCLEOTIDE SEQUENCE [LARGE SCALE GENOMIC DNA]</scope>
    <source>
        <strain evidence="2 3">DSM 25797</strain>
    </source>
</reference>
<sequence>MKLYPIITKTFDQTATGEDFQQLWQSVELPENSQCYGVYFNYQDNGNRYEFAIATETPNDNAPIVLDDLTWYEKFSTKVEHLGETWDTICRKGKQGLLRRAFTVDFEQYQPDGRVDVFVSIVAHC</sequence>
<reference evidence="1 4" key="1">
    <citation type="submission" date="2016-03" db="EMBL/GenBank/DDBJ databases">
        <authorList>
            <person name="Hansen M.J."/>
            <person name="Bojesen A.M."/>
            <person name="Planet P."/>
        </authorList>
    </citation>
    <scope>NUCLEOTIDE SEQUENCE [LARGE SCALE GENOMIC DNA]</scope>
    <source>
        <strain evidence="1 4">HPA 21</strain>
    </source>
</reference>
<dbReference type="EMBL" id="CP015029">
    <property type="protein sequence ID" value="QIM64232.1"/>
    <property type="molecule type" value="Genomic_DNA"/>
</dbReference>
<evidence type="ECO:0000313" key="3">
    <source>
        <dbReference type="Proteomes" id="UP000276901"/>
    </source>
</evidence>
<protein>
    <recommendedName>
        <fullName evidence="5">Integron-associated effector binding protein domain-containing protein</fullName>
    </recommendedName>
</protein>
<dbReference type="Proteomes" id="UP000502287">
    <property type="component" value="Chromosome"/>
</dbReference>
<keyword evidence="3" id="KW-1185">Reference proteome</keyword>